<dbReference type="OrthoDB" id="9782128at2"/>
<accession>A0A1I1YN81</accession>
<dbReference type="Gene3D" id="3.40.50.1240">
    <property type="entry name" value="Phosphoglycerate mutase-like"/>
    <property type="match status" value="1"/>
</dbReference>
<evidence type="ECO:0000256" key="1">
    <source>
        <dbReference type="ARBA" id="ARBA00022801"/>
    </source>
</evidence>
<dbReference type="Pfam" id="PF00300">
    <property type="entry name" value="His_Phos_1"/>
    <property type="match status" value="1"/>
</dbReference>
<feature type="binding site" evidence="2">
    <location>
        <position position="56"/>
    </location>
    <ligand>
        <name>substrate</name>
    </ligand>
</feature>
<feature type="binding site" evidence="2">
    <location>
        <begin position="6"/>
        <end position="13"/>
    </location>
    <ligand>
        <name>substrate</name>
    </ligand>
</feature>
<dbReference type="SMART" id="SM00855">
    <property type="entry name" value="PGAM"/>
    <property type="match status" value="1"/>
</dbReference>
<dbReference type="PROSITE" id="PS00175">
    <property type="entry name" value="PG_MUTASE"/>
    <property type="match status" value="1"/>
</dbReference>
<dbReference type="InterPro" id="IPR013078">
    <property type="entry name" value="His_Pase_superF_clade-1"/>
</dbReference>
<dbReference type="GO" id="GO:0045820">
    <property type="term" value="P:negative regulation of glycolytic process"/>
    <property type="evidence" value="ECO:0007669"/>
    <property type="project" value="TreeGrafter"/>
</dbReference>
<dbReference type="AlphaFoldDB" id="A0A1I1YN81"/>
<proteinExistence type="predicted"/>
<gene>
    <name evidence="3" type="ORF">SAMN04487969_101576</name>
</gene>
<name>A0A1I1YN81_9BACL</name>
<organism evidence="3 4">
    <name type="scientific">Paenibacillus algorifonticola</name>
    <dbReference type="NCBI Taxonomy" id="684063"/>
    <lineage>
        <taxon>Bacteria</taxon>
        <taxon>Bacillati</taxon>
        <taxon>Bacillota</taxon>
        <taxon>Bacilli</taxon>
        <taxon>Bacillales</taxon>
        <taxon>Paenibacillaceae</taxon>
        <taxon>Paenibacillus</taxon>
    </lineage>
</organism>
<evidence type="ECO:0000256" key="2">
    <source>
        <dbReference type="PIRSR" id="PIRSR613078-2"/>
    </source>
</evidence>
<protein>
    <submittedName>
        <fullName evidence="3">Probable phosphoglycerate mutase</fullName>
    </submittedName>
</protein>
<dbReference type="SUPFAM" id="SSF53254">
    <property type="entry name" value="Phosphoglycerate mutase-like"/>
    <property type="match status" value="1"/>
</dbReference>
<dbReference type="PANTHER" id="PTHR46517">
    <property type="entry name" value="FRUCTOSE-2,6-BISPHOSPHATASE TIGAR"/>
    <property type="match status" value="1"/>
</dbReference>
<keyword evidence="4" id="KW-1185">Reference proteome</keyword>
<dbReference type="InterPro" id="IPR001345">
    <property type="entry name" value="PG/BPGM_mutase_AS"/>
</dbReference>
<dbReference type="GO" id="GO:0004331">
    <property type="term" value="F:fructose-2,6-bisphosphate 2-phosphatase activity"/>
    <property type="evidence" value="ECO:0007669"/>
    <property type="project" value="TreeGrafter"/>
</dbReference>
<dbReference type="CDD" id="cd07067">
    <property type="entry name" value="HP_PGM_like"/>
    <property type="match status" value="1"/>
</dbReference>
<dbReference type="RefSeq" id="WP_046233175.1">
    <property type="nucleotide sequence ID" value="NZ_FONN01000001.1"/>
</dbReference>
<dbReference type="GO" id="GO:0043456">
    <property type="term" value="P:regulation of pentose-phosphate shunt"/>
    <property type="evidence" value="ECO:0007669"/>
    <property type="project" value="TreeGrafter"/>
</dbReference>
<reference evidence="4" key="1">
    <citation type="submission" date="2016-10" db="EMBL/GenBank/DDBJ databases">
        <authorList>
            <person name="Varghese N."/>
            <person name="Submissions S."/>
        </authorList>
    </citation>
    <scope>NUCLEOTIDE SEQUENCE [LARGE SCALE GENOMIC DNA]</scope>
    <source>
        <strain evidence="4">CGMCC 1.10223</strain>
    </source>
</reference>
<dbReference type="Proteomes" id="UP000183410">
    <property type="component" value="Unassembled WGS sequence"/>
</dbReference>
<dbReference type="EMBL" id="FONN01000001">
    <property type="protein sequence ID" value="SFE19440.1"/>
    <property type="molecule type" value="Genomic_DNA"/>
</dbReference>
<dbReference type="PANTHER" id="PTHR46517:SF1">
    <property type="entry name" value="FRUCTOSE-2,6-BISPHOSPHATASE TIGAR"/>
    <property type="match status" value="1"/>
</dbReference>
<dbReference type="InterPro" id="IPR029033">
    <property type="entry name" value="His_PPase_superfam"/>
</dbReference>
<dbReference type="InterPro" id="IPR051695">
    <property type="entry name" value="Phosphoglycerate_Mutase"/>
</dbReference>
<evidence type="ECO:0000313" key="4">
    <source>
        <dbReference type="Proteomes" id="UP000183410"/>
    </source>
</evidence>
<evidence type="ECO:0000313" key="3">
    <source>
        <dbReference type="EMBL" id="SFE19440.1"/>
    </source>
</evidence>
<sequence>MIYVVRHGQTDYNKEQRMQGRSGLPLNEHGIIQANQLRERLRDVTFNFVFSSPQERAVQTAEIATGATAIIDARLDAFDLGEADKLKASEVKMKGFTPDSSVYKGVEETDLFAERVFSFMSELQAMNEGKEVNILISGHACTTGCIGAYFNGIPDDGNITRYSSANWDYKTYEFKSLMGD</sequence>
<dbReference type="PIRSF" id="PIRSF000709">
    <property type="entry name" value="6PFK_2-Ptase"/>
    <property type="match status" value="1"/>
</dbReference>
<dbReference type="GO" id="GO:0005829">
    <property type="term" value="C:cytosol"/>
    <property type="evidence" value="ECO:0007669"/>
    <property type="project" value="TreeGrafter"/>
</dbReference>
<keyword evidence="1" id="KW-0378">Hydrolase</keyword>